<feature type="domain" description="Rap1a immunity protein" evidence="1">
    <location>
        <begin position="24"/>
        <end position="124"/>
    </location>
</feature>
<comment type="caution">
    <text evidence="2">The sequence shown here is derived from an EMBL/GenBank/DDBJ whole genome shotgun (WGS) entry which is preliminary data.</text>
</comment>
<proteinExistence type="predicted"/>
<dbReference type="InterPro" id="IPR041238">
    <property type="entry name" value="Rap1a"/>
</dbReference>
<organism evidence="2">
    <name type="scientific">mine drainage metagenome</name>
    <dbReference type="NCBI Taxonomy" id="410659"/>
    <lineage>
        <taxon>unclassified sequences</taxon>
        <taxon>metagenomes</taxon>
        <taxon>ecological metagenomes</taxon>
    </lineage>
</organism>
<gene>
    <name evidence="2" type="ORF">GALL_311800</name>
</gene>
<evidence type="ECO:0000259" key="1">
    <source>
        <dbReference type="Pfam" id="PF18602"/>
    </source>
</evidence>
<accession>A0A1J5QTK8</accession>
<sequence>MKILALIGIAAALAFPLPALATFSGNDLLTRCGASEKSLNGEKLTADEMLDSMWCVGYLSGLLDGFGVADFRVSNQKMVCPPATGLSRSQALSIIVRYLRDHPEDRAKSGRRLALVALSKALPCR</sequence>
<protein>
    <recommendedName>
        <fullName evidence="1">Rap1a immunity protein domain-containing protein</fullName>
    </recommendedName>
</protein>
<reference evidence="2" key="1">
    <citation type="submission" date="2016-10" db="EMBL/GenBank/DDBJ databases">
        <title>Sequence of Gallionella enrichment culture.</title>
        <authorList>
            <person name="Poehlein A."/>
            <person name="Muehling M."/>
            <person name="Daniel R."/>
        </authorList>
    </citation>
    <scope>NUCLEOTIDE SEQUENCE</scope>
</reference>
<dbReference type="AlphaFoldDB" id="A0A1J5QTK8"/>
<evidence type="ECO:0000313" key="2">
    <source>
        <dbReference type="EMBL" id="OIQ86961.1"/>
    </source>
</evidence>
<name>A0A1J5QTK8_9ZZZZ</name>
<dbReference type="Pfam" id="PF18602">
    <property type="entry name" value="Rap1a"/>
    <property type="match status" value="1"/>
</dbReference>
<dbReference type="Gene3D" id="1.10.890.40">
    <property type="match status" value="1"/>
</dbReference>
<dbReference type="EMBL" id="MLJW01000449">
    <property type="protein sequence ID" value="OIQ86961.1"/>
    <property type="molecule type" value="Genomic_DNA"/>
</dbReference>